<dbReference type="Gene3D" id="1.10.730.10">
    <property type="entry name" value="Isoleucyl-tRNA Synthetase, Domain 1"/>
    <property type="match status" value="1"/>
</dbReference>
<sequence>MVTFISAPKRFSDFLNEISQKWQKAWEDAKLFEANPDSSRKKFYTTVAFPYPNSPFHLGHGRTYVTCDIYARFMRMRGYNVLFPMGFHYTGTPIIAMADDVAKGDKELIDIFKNIYEIPDDVISKLVDPLFMANYFKEEIKKAMREIGLSIDWRREFTTIDPEFSAFIVWQFNKLQQKGFIVRDTHPVGWCPVHHIPVGMHDTKGDMEPEIGEFTVIYFESDLGIFPAATLRPETVFGAVAIWINPDVNYSIVEIDGKKFIMSERAAFKISFQIDNVKTITTLKGSELTKHNATNPITGKTIPILGADFVDPMTGTGVVMSVPAHAPFDYFYLKKVKQDLPVISIITVEGQGDALAKEAVDKTNPKSKEDLEKLTEQVYRTEYNKGRMKENIVELTRPEFRESVKGLVGLSVPDARQKITEFLIEKKLGRKIYEIMNRPVYCRCGNEVVVKILKDQWFLDYGNLQWKALAKKLISKMNFIPPEARKDFEFVADWLQKRACARTRGLGTPLPWDKKWIIESLSDSTIYMAYYTVAHLIKKYGLKPSQLTLDFWDYVMLGQGDPLSVSNSTGIPKEVIEEMRKEFTYWYPLDVRHSGKDLIPNHLSFFIFNHAAIFPEELWPKAIAVNGFVLLEGKKMSKSLRNIIPLRKAIRMYGADVVRIALTSTADMGSDVNFSDSYAKSVADALRNFYDLIEKVDGFKGGEESFPEKWIKNKFNQMVINATKYLENLDLRNALNELLYNFSSYLNEYMEMVRAEEKEPNGKLVKEILEVWIKMISPFAPHFAEEVWHKLGHETFVSVEKWPEIPETSVDMLVDLIHEYHKKVLEDIQSILNVYKGTPKVVRIFVATPHELSLLRSALEVVSRGGSMKEFIEKNKTQEKFDAKLYQKIFEEARSLDDKMRKLVLGHDFNEEEILREGANYLKYKLGGKEIEIRSIKEMDKSKYKKDALPLKPAIFIE</sequence>
<organism evidence="11 12">
    <name type="scientific">Stygiolobus azoricus</name>
    <dbReference type="NCBI Taxonomy" id="41675"/>
    <lineage>
        <taxon>Archaea</taxon>
        <taxon>Thermoproteota</taxon>
        <taxon>Thermoprotei</taxon>
        <taxon>Sulfolobales</taxon>
        <taxon>Sulfolobaceae</taxon>
        <taxon>Stygiolobus</taxon>
    </lineage>
</organism>
<protein>
    <recommendedName>
        <fullName evidence="8">Leucine--tRNA ligase</fullName>
        <ecNumber evidence="8">6.1.1.4</ecNumber>
    </recommendedName>
    <alternativeName>
        <fullName evidence="8">Leucyl-tRNA synthetase</fullName>
        <shortName evidence="8">LeuRS</shortName>
    </alternativeName>
</protein>
<dbReference type="HAMAP" id="MF_00049_A">
    <property type="entry name" value="Leu_tRNA_synth_A"/>
    <property type="match status" value="1"/>
</dbReference>
<dbReference type="CDD" id="cd00812">
    <property type="entry name" value="LeuRS_core"/>
    <property type="match status" value="1"/>
</dbReference>
<proteinExistence type="inferred from homology"/>
<dbReference type="InterPro" id="IPR009008">
    <property type="entry name" value="Val/Leu/Ile-tRNA-synth_edit"/>
</dbReference>
<gene>
    <name evidence="8 11" type="primary">leuS</name>
    <name evidence="11" type="ORF">D1868_05235</name>
</gene>
<evidence type="ECO:0000256" key="3">
    <source>
        <dbReference type="ARBA" id="ARBA00022598"/>
    </source>
</evidence>
<comment type="subcellular location">
    <subcellularLocation>
        <location evidence="8">Cytoplasm</location>
    </subcellularLocation>
</comment>
<dbReference type="GO" id="GO:0005524">
    <property type="term" value="F:ATP binding"/>
    <property type="evidence" value="ECO:0007669"/>
    <property type="project" value="UniProtKB-UniRule"/>
</dbReference>
<dbReference type="EMBL" id="CP045483">
    <property type="protein sequence ID" value="QGR19446.1"/>
    <property type="molecule type" value="Genomic_DNA"/>
</dbReference>
<dbReference type="Pfam" id="PF00133">
    <property type="entry name" value="tRNA-synt_1"/>
    <property type="match status" value="1"/>
</dbReference>
<dbReference type="Gene3D" id="3.90.740.10">
    <property type="entry name" value="Valyl/Leucyl/Isoleucyl-tRNA synthetase, editing domain"/>
    <property type="match status" value="1"/>
</dbReference>
<comment type="similarity">
    <text evidence="1 8">Belongs to the class-I aminoacyl-tRNA synthetase family.</text>
</comment>
<dbReference type="Gene3D" id="1.10.10.720">
    <property type="entry name" value="leucyl-tRNA synthetase"/>
    <property type="match status" value="1"/>
</dbReference>
<feature type="binding site" evidence="8">
    <location>
        <position position="638"/>
    </location>
    <ligand>
        <name>ATP</name>
        <dbReference type="ChEBI" id="CHEBI:30616"/>
    </ligand>
</feature>
<feature type="short sequence motif" description="'KMSKS' region" evidence="8">
    <location>
        <begin position="635"/>
        <end position="639"/>
    </location>
</feature>
<dbReference type="CDD" id="cd07959">
    <property type="entry name" value="Anticodon_Ia_Leu_AEc"/>
    <property type="match status" value="1"/>
</dbReference>
<evidence type="ECO:0000256" key="6">
    <source>
        <dbReference type="ARBA" id="ARBA00022917"/>
    </source>
</evidence>
<keyword evidence="4 8" id="KW-0547">Nucleotide-binding</keyword>
<dbReference type="InterPro" id="IPR002300">
    <property type="entry name" value="aa-tRNA-synth_Ia"/>
</dbReference>
<dbReference type="InterPro" id="IPR013155">
    <property type="entry name" value="M/V/L/I-tRNA-synth_anticd-bd"/>
</dbReference>
<feature type="domain" description="Methionyl/Valyl/Leucyl/Isoleucyl-tRNA synthetase anticodon-binding" evidence="10">
    <location>
        <begin position="708"/>
        <end position="842"/>
    </location>
</feature>
<evidence type="ECO:0000256" key="1">
    <source>
        <dbReference type="ARBA" id="ARBA00005594"/>
    </source>
</evidence>
<dbReference type="InterPro" id="IPR014729">
    <property type="entry name" value="Rossmann-like_a/b/a_fold"/>
</dbReference>
<dbReference type="Gene3D" id="3.30.2320.20">
    <property type="entry name" value="Class I aminoacyl-tRNA synthetases (RS)"/>
    <property type="match status" value="1"/>
</dbReference>
<evidence type="ECO:0000256" key="5">
    <source>
        <dbReference type="ARBA" id="ARBA00022840"/>
    </source>
</evidence>
<dbReference type="GO" id="GO:0002161">
    <property type="term" value="F:aminoacyl-tRNA deacylase activity"/>
    <property type="evidence" value="ECO:0007669"/>
    <property type="project" value="InterPro"/>
</dbReference>
<dbReference type="NCBIfam" id="NF008957">
    <property type="entry name" value="PRK12300.1"/>
    <property type="match status" value="1"/>
</dbReference>
<keyword evidence="5 8" id="KW-0067">ATP-binding</keyword>
<dbReference type="SUPFAM" id="SSF50677">
    <property type="entry name" value="ValRS/IleRS/LeuRS editing domain"/>
    <property type="match status" value="1"/>
</dbReference>
<name>A0A650CNM7_9CREN</name>
<dbReference type="GO" id="GO:0006429">
    <property type="term" value="P:leucyl-tRNA aminoacylation"/>
    <property type="evidence" value="ECO:0007669"/>
    <property type="project" value="UniProtKB-UniRule"/>
</dbReference>
<keyword evidence="12" id="KW-1185">Reference proteome</keyword>
<feature type="short sequence motif" description="'HIGH' region" evidence="8">
    <location>
        <begin position="50"/>
        <end position="60"/>
    </location>
</feature>
<evidence type="ECO:0000259" key="10">
    <source>
        <dbReference type="Pfam" id="PF08264"/>
    </source>
</evidence>
<dbReference type="InterPro" id="IPR004493">
    <property type="entry name" value="Leu-tRNA-synth_Ia_arc/euk"/>
</dbReference>
<comment type="catalytic activity">
    <reaction evidence="8">
        <text>tRNA(Leu) + L-leucine + ATP = L-leucyl-tRNA(Leu) + AMP + diphosphate</text>
        <dbReference type="Rhea" id="RHEA:11688"/>
        <dbReference type="Rhea" id="RHEA-COMP:9613"/>
        <dbReference type="Rhea" id="RHEA-COMP:9622"/>
        <dbReference type="ChEBI" id="CHEBI:30616"/>
        <dbReference type="ChEBI" id="CHEBI:33019"/>
        <dbReference type="ChEBI" id="CHEBI:57427"/>
        <dbReference type="ChEBI" id="CHEBI:78442"/>
        <dbReference type="ChEBI" id="CHEBI:78494"/>
        <dbReference type="ChEBI" id="CHEBI:456215"/>
        <dbReference type="EC" id="6.1.1.4"/>
    </reaction>
</comment>
<dbReference type="AlphaFoldDB" id="A0A650CNM7"/>
<evidence type="ECO:0000259" key="9">
    <source>
        <dbReference type="Pfam" id="PF00133"/>
    </source>
</evidence>
<keyword evidence="2 8" id="KW-0963">Cytoplasm</keyword>
<evidence type="ECO:0000256" key="4">
    <source>
        <dbReference type="ARBA" id="ARBA00022741"/>
    </source>
</evidence>
<dbReference type="PANTHER" id="PTHR45794">
    <property type="entry name" value="LEUCYL-TRNA SYNTHETASE"/>
    <property type="match status" value="1"/>
</dbReference>
<dbReference type="OrthoDB" id="23906at2157"/>
<dbReference type="SUPFAM" id="SSF52374">
    <property type="entry name" value="Nucleotidylyl transferase"/>
    <property type="match status" value="1"/>
</dbReference>
<evidence type="ECO:0000256" key="2">
    <source>
        <dbReference type="ARBA" id="ARBA00022490"/>
    </source>
</evidence>
<dbReference type="PANTHER" id="PTHR45794:SF1">
    <property type="entry name" value="LEUCINE--TRNA LIGASE, CYTOPLASMIC"/>
    <property type="match status" value="1"/>
</dbReference>
<evidence type="ECO:0000313" key="12">
    <source>
        <dbReference type="Proteomes" id="UP000423396"/>
    </source>
</evidence>
<keyword evidence="3 8" id="KW-0436">Ligase</keyword>
<accession>A0A650CNM7</accession>
<evidence type="ECO:0000256" key="8">
    <source>
        <dbReference type="HAMAP-Rule" id="MF_00049"/>
    </source>
</evidence>
<dbReference type="EC" id="6.1.1.4" evidence="8"/>
<feature type="domain" description="Aminoacyl-tRNA synthetase class Ia" evidence="9">
    <location>
        <begin position="21"/>
        <end position="675"/>
    </location>
</feature>
<dbReference type="NCBIfam" id="TIGR00395">
    <property type="entry name" value="leuS_arch"/>
    <property type="match status" value="1"/>
</dbReference>
<reference evidence="11 12" key="1">
    <citation type="submission" date="2019-10" db="EMBL/GenBank/DDBJ databases">
        <title>Genome Sequences from Six Type Strain Members of the Archaeal Family Sulfolobaceae: Acidianus ambivalens, Acidianus infernus, Metallosphaera prunae, Stygiolobus azoricus, Sulfolobus metallicus, and Sulfurisphaera ohwakuensis.</title>
        <authorList>
            <person name="Counts J.A."/>
            <person name="Kelly R.M."/>
        </authorList>
    </citation>
    <scope>NUCLEOTIDE SEQUENCE [LARGE SCALE GENOMIC DNA]</scope>
    <source>
        <strain evidence="11 12">FC6</strain>
    </source>
</reference>
<dbReference type="InterPro" id="IPR020791">
    <property type="entry name" value="Leu-tRNA-lgase_arc"/>
</dbReference>
<dbReference type="InterPro" id="IPR009080">
    <property type="entry name" value="tRNAsynth_Ia_anticodon-bd"/>
</dbReference>
<dbReference type="Gene3D" id="3.40.50.620">
    <property type="entry name" value="HUPs"/>
    <property type="match status" value="1"/>
</dbReference>
<dbReference type="Pfam" id="PF08264">
    <property type="entry name" value="Anticodon_1"/>
    <property type="match status" value="1"/>
</dbReference>
<dbReference type="Proteomes" id="UP000423396">
    <property type="component" value="Chromosome"/>
</dbReference>
<evidence type="ECO:0000256" key="7">
    <source>
        <dbReference type="ARBA" id="ARBA00023146"/>
    </source>
</evidence>
<keyword evidence="6 8" id="KW-0648">Protein biosynthesis</keyword>
<dbReference type="GO" id="GO:0005737">
    <property type="term" value="C:cytoplasm"/>
    <property type="evidence" value="ECO:0007669"/>
    <property type="project" value="UniProtKB-SubCell"/>
</dbReference>
<dbReference type="SUPFAM" id="SSF47323">
    <property type="entry name" value="Anticodon-binding domain of a subclass of class I aminoacyl-tRNA synthetases"/>
    <property type="match status" value="1"/>
</dbReference>
<dbReference type="KEGG" id="sazo:D1868_05235"/>
<dbReference type="GO" id="GO:0004823">
    <property type="term" value="F:leucine-tRNA ligase activity"/>
    <property type="evidence" value="ECO:0007669"/>
    <property type="project" value="UniProtKB-UniRule"/>
</dbReference>
<evidence type="ECO:0000313" key="11">
    <source>
        <dbReference type="EMBL" id="QGR19446.1"/>
    </source>
</evidence>
<keyword evidence="7 8" id="KW-0030">Aminoacyl-tRNA synthetase</keyword>